<dbReference type="EC" id="1.8.4.11" evidence="2"/>
<evidence type="ECO:0000259" key="8">
    <source>
        <dbReference type="PROSITE" id="PS50141"/>
    </source>
</evidence>
<dbReference type="InterPro" id="IPR002569">
    <property type="entry name" value="Met_Sox_Rdtase_MsrA_dom"/>
</dbReference>
<dbReference type="PROSITE" id="PS50141">
    <property type="entry name" value="A_DEAMIN_EDITASE"/>
    <property type="match status" value="1"/>
</dbReference>
<dbReference type="OrthoDB" id="10268011at2759"/>
<feature type="domain" description="A to I editase" evidence="8">
    <location>
        <begin position="293"/>
        <end position="596"/>
    </location>
</feature>
<dbReference type="PANTHER" id="PTHR10910">
    <property type="entry name" value="EUKARYOTE SPECIFIC DSRNA BINDING PROTEIN"/>
    <property type="match status" value="1"/>
</dbReference>
<dbReference type="SMART" id="SM00358">
    <property type="entry name" value="DSRM"/>
    <property type="match status" value="1"/>
</dbReference>
<dbReference type="GO" id="GO:0003726">
    <property type="term" value="F:double-stranded RNA adenosine deaminase activity"/>
    <property type="evidence" value="ECO:0007669"/>
    <property type="project" value="TreeGrafter"/>
</dbReference>
<organism evidence="9 11">
    <name type="scientific">Didymodactylos carnosus</name>
    <dbReference type="NCBI Taxonomy" id="1234261"/>
    <lineage>
        <taxon>Eukaryota</taxon>
        <taxon>Metazoa</taxon>
        <taxon>Spiralia</taxon>
        <taxon>Gnathifera</taxon>
        <taxon>Rotifera</taxon>
        <taxon>Eurotatoria</taxon>
        <taxon>Bdelloidea</taxon>
        <taxon>Philodinida</taxon>
        <taxon>Philodinidae</taxon>
        <taxon>Didymodactylos</taxon>
    </lineage>
</organism>
<dbReference type="InterPro" id="IPR036509">
    <property type="entry name" value="Met_Sox_Rdtase_MsrA_sf"/>
</dbReference>
<dbReference type="GO" id="GO:0008251">
    <property type="term" value="F:tRNA-specific adenosine deaminase activity"/>
    <property type="evidence" value="ECO:0007669"/>
    <property type="project" value="TreeGrafter"/>
</dbReference>
<dbReference type="Pfam" id="PF01625">
    <property type="entry name" value="PMSR"/>
    <property type="match status" value="1"/>
</dbReference>
<dbReference type="GO" id="GO:0005730">
    <property type="term" value="C:nucleolus"/>
    <property type="evidence" value="ECO:0007669"/>
    <property type="project" value="TreeGrafter"/>
</dbReference>
<evidence type="ECO:0000256" key="4">
    <source>
        <dbReference type="ARBA" id="ARBA00030643"/>
    </source>
</evidence>
<proteinExistence type="inferred from homology"/>
<dbReference type="GO" id="GO:0005737">
    <property type="term" value="C:cytoplasm"/>
    <property type="evidence" value="ECO:0007669"/>
    <property type="project" value="TreeGrafter"/>
</dbReference>
<evidence type="ECO:0000256" key="6">
    <source>
        <dbReference type="SAM" id="MobiDB-lite"/>
    </source>
</evidence>
<dbReference type="Pfam" id="PF02137">
    <property type="entry name" value="A_deamin"/>
    <property type="match status" value="1"/>
</dbReference>
<accession>A0A813T4X8</accession>
<dbReference type="Gene3D" id="3.30.160.20">
    <property type="match status" value="1"/>
</dbReference>
<name>A0A813T4X8_9BILA</name>
<evidence type="ECO:0000313" key="9">
    <source>
        <dbReference type="EMBL" id="CAF0805475.1"/>
    </source>
</evidence>
<dbReference type="Gene3D" id="3.30.1060.10">
    <property type="entry name" value="Peptide methionine sulphoxide reductase MsrA"/>
    <property type="match status" value="1"/>
</dbReference>
<evidence type="ECO:0000256" key="5">
    <source>
        <dbReference type="PROSITE-ProRule" id="PRU00266"/>
    </source>
</evidence>
<evidence type="ECO:0000313" key="11">
    <source>
        <dbReference type="Proteomes" id="UP000663829"/>
    </source>
</evidence>
<dbReference type="GO" id="GO:0006382">
    <property type="term" value="P:adenosine to inosine editing"/>
    <property type="evidence" value="ECO:0007669"/>
    <property type="project" value="TreeGrafter"/>
</dbReference>
<dbReference type="EMBL" id="CAJNOQ010000476">
    <property type="protein sequence ID" value="CAF0805475.1"/>
    <property type="molecule type" value="Genomic_DNA"/>
</dbReference>
<dbReference type="SUPFAM" id="SSF55068">
    <property type="entry name" value="Peptide methionine sulfoxide reductase"/>
    <property type="match status" value="1"/>
</dbReference>
<comment type="similarity">
    <text evidence="1">Belongs to the MsrA Met sulfoxide reductase family.</text>
</comment>
<dbReference type="PROSITE" id="PS50137">
    <property type="entry name" value="DS_RBD"/>
    <property type="match status" value="1"/>
</dbReference>
<gene>
    <name evidence="9" type="ORF">GPM918_LOCUS3749</name>
    <name evidence="10" type="ORF">SRO942_LOCUS3744</name>
</gene>
<protein>
    <recommendedName>
        <fullName evidence="2">peptide-methionine (S)-S-oxide reductase</fullName>
        <ecNumber evidence="2">1.8.4.11</ecNumber>
    </recommendedName>
    <alternativeName>
        <fullName evidence="4">Peptide-methionine (S)-S-oxide reductase</fullName>
    </alternativeName>
</protein>
<evidence type="ECO:0000313" key="10">
    <source>
        <dbReference type="EMBL" id="CAF3590752.1"/>
    </source>
</evidence>
<evidence type="ECO:0000259" key="7">
    <source>
        <dbReference type="PROSITE" id="PS50137"/>
    </source>
</evidence>
<evidence type="ECO:0000256" key="1">
    <source>
        <dbReference type="ARBA" id="ARBA00005591"/>
    </source>
</evidence>
<dbReference type="InterPro" id="IPR002466">
    <property type="entry name" value="A_deamin"/>
</dbReference>
<sequence length="699" mass="79411">MHVSTNQFIYLLQRSNRGARKSRGQRSRETPPSRRYRQKNHYQQNDQLTIPASPILNHSVDHFSCPVESSNDNNQTIAAIDKDILQNVSDVDISNKFCALTTANDEIEELLGSQSETTIDQDLHHLDQEEEQSSSLSDNYDQFSIELQSDPLVKMLNKNLLSILNEYSQLNQVSLTFQLISRSGSSHQPTFAVAAMIDDRQYSAMLATTKKEASLEAAKRALFQLTNEARASQKFLQPNSNSLHDRVALKSLLKYQNLSISVQLELIGCKVLAAFLIENIDEDNSLQVISLATARRGFLRYVYNQLECALKYKESIFEKSTALKYQLKSNIKIHFYTSVAPCGDSALFISRDKLNETPLNEQQHHQMYKTARTQGQLRSKIENGEGTLPTESATYYLSYDAIVNGMHVKNMSCSDKICRWNLLGVQGALLTNIIEPIYISSITVGHPYHHGHLCRALCCRLQDYFSTCPLSSPYHLNHPIIGHSSLEWKQTSKQRNIDDSLNWNDHDQTIELLEPAIGKQKPTNTTSRLSKRDLFILFKNLLELNDDYKRLYSTKNYYQTKQASQLYQNCKHELFRAFEVYYNTGWICKDPSLSMFNIRKKVPVTILLSTVMASKSLATLGGGCFWCLEAVFQRLKGVETVVSGYAGGKGSNPTYEAVCSGKSDHAEVVQITYDPQTLAYKQLLDIFFYIHDPTTLNQQ</sequence>
<dbReference type="GO" id="GO:0008113">
    <property type="term" value="F:peptide-methionine (S)-S-oxide reductase activity"/>
    <property type="evidence" value="ECO:0007669"/>
    <property type="project" value="UniProtKB-EC"/>
</dbReference>
<dbReference type="Proteomes" id="UP000663829">
    <property type="component" value="Unassembled WGS sequence"/>
</dbReference>
<dbReference type="NCBIfam" id="TIGR00401">
    <property type="entry name" value="msrA"/>
    <property type="match status" value="1"/>
</dbReference>
<reference evidence="9" key="1">
    <citation type="submission" date="2021-02" db="EMBL/GenBank/DDBJ databases">
        <authorList>
            <person name="Nowell W R."/>
        </authorList>
    </citation>
    <scope>NUCLEOTIDE SEQUENCE</scope>
</reference>
<keyword evidence="3" id="KW-0560">Oxidoreductase</keyword>
<dbReference type="Pfam" id="PF00035">
    <property type="entry name" value="dsrm"/>
    <property type="match status" value="1"/>
</dbReference>
<dbReference type="SMART" id="SM00552">
    <property type="entry name" value="ADEAMc"/>
    <property type="match status" value="1"/>
</dbReference>
<feature type="region of interest" description="Disordered" evidence="6">
    <location>
        <begin position="14"/>
        <end position="41"/>
    </location>
</feature>
<feature type="domain" description="DRBM" evidence="7">
    <location>
        <begin position="159"/>
        <end position="227"/>
    </location>
</feature>
<keyword evidence="5" id="KW-0694">RNA-binding</keyword>
<dbReference type="GO" id="GO:0003725">
    <property type="term" value="F:double-stranded RNA binding"/>
    <property type="evidence" value="ECO:0007669"/>
    <property type="project" value="TreeGrafter"/>
</dbReference>
<dbReference type="GO" id="GO:0006396">
    <property type="term" value="P:RNA processing"/>
    <property type="evidence" value="ECO:0007669"/>
    <property type="project" value="InterPro"/>
</dbReference>
<feature type="non-terminal residue" evidence="9">
    <location>
        <position position="1"/>
    </location>
</feature>
<comment type="caution">
    <text evidence="9">The sequence shown here is derived from an EMBL/GenBank/DDBJ whole genome shotgun (WGS) entry which is preliminary data.</text>
</comment>
<evidence type="ECO:0000256" key="2">
    <source>
        <dbReference type="ARBA" id="ARBA00012502"/>
    </source>
</evidence>
<dbReference type="PANTHER" id="PTHR10910:SF62">
    <property type="entry name" value="AT07585P-RELATED"/>
    <property type="match status" value="1"/>
</dbReference>
<dbReference type="AlphaFoldDB" id="A0A813T4X8"/>
<dbReference type="SUPFAM" id="SSF54768">
    <property type="entry name" value="dsRNA-binding domain-like"/>
    <property type="match status" value="1"/>
</dbReference>
<dbReference type="InterPro" id="IPR014720">
    <property type="entry name" value="dsRBD_dom"/>
</dbReference>
<keyword evidence="11" id="KW-1185">Reference proteome</keyword>
<dbReference type="EMBL" id="CAJOBC010000475">
    <property type="protein sequence ID" value="CAF3590752.1"/>
    <property type="molecule type" value="Genomic_DNA"/>
</dbReference>
<dbReference type="Proteomes" id="UP000681722">
    <property type="component" value="Unassembled WGS sequence"/>
</dbReference>
<evidence type="ECO:0000256" key="3">
    <source>
        <dbReference type="ARBA" id="ARBA00023002"/>
    </source>
</evidence>